<reference evidence="2" key="1">
    <citation type="submission" date="2020-11" db="EMBL/GenBank/DDBJ databases">
        <title>Azospira restricta DSM 18626 genome sequence.</title>
        <authorList>
            <person name="Moe W.M."/>
        </authorList>
    </citation>
    <scope>NUCLEOTIDE SEQUENCE</scope>
    <source>
        <strain evidence="2">DSM 18626</strain>
    </source>
</reference>
<protein>
    <submittedName>
        <fullName evidence="2">Uncharacterized protein</fullName>
    </submittedName>
</protein>
<keyword evidence="1" id="KW-0732">Signal</keyword>
<sequence length="151" mass="16180">MIRTATALACLLAAGAATAAPAVEILAAEFGLFAEGQGDEIVFQPAAVVPRAVGQRYGWIIELRTKKRSVAVREEYVLPEKPGAAAPDNPVAKNLHVPDLRRSQVSQRQLVPVDGQIVGEWSVGPDEPPGKRRLQVSVEGQPAATFDYEVK</sequence>
<organism evidence="2 3">
    <name type="scientific">Azospira restricta</name>
    <dbReference type="NCBI Taxonomy" id="404405"/>
    <lineage>
        <taxon>Bacteria</taxon>
        <taxon>Pseudomonadati</taxon>
        <taxon>Pseudomonadota</taxon>
        <taxon>Betaproteobacteria</taxon>
        <taxon>Rhodocyclales</taxon>
        <taxon>Rhodocyclaceae</taxon>
        <taxon>Azospira</taxon>
    </lineage>
</organism>
<evidence type="ECO:0000313" key="3">
    <source>
        <dbReference type="Proteomes" id="UP000663444"/>
    </source>
</evidence>
<evidence type="ECO:0000313" key="2">
    <source>
        <dbReference type="EMBL" id="QRJ62243.1"/>
    </source>
</evidence>
<keyword evidence="3" id="KW-1185">Reference proteome</keyword>
<feature type="signal peptide" evidence="1">
    <location>
        <begin position="1"/>
        <end position="19"/>
    </location>
</feature>
<dbReference type="Proteomes" id="UP000663444">
    <property type="component" value="Chromosome"/>
</dbReference>
<dbReference type="KEGG" id="ares:IWH25_10580"/>
<dbReference type="AlphaFoldDB" id="A0A974SN22"/>
<accession>A0A974SN22</accession>
<proteinExistence type="predicted"/>
<evidence type="ECO:0000256" key="1">
    <source>
        <dbReference type="SAM" id="SignalP"/>
    </source>
</evidence>
<feature type="chain" id="PRO_5037448062" evidence="1">
    <location>
        <begin position="20"/>
        <end position="151"/>
    </location>
</feature>
<gene>
    <name evidence="2" type="ORF">IWH25_10580</name>
</gene>
<name>A0A974SN22_9RHOO</name>
<dbReference type="RefSeq" id="WP_203385771.1">
    <property type="nucleotide sequence ID" value="NZ_CP064781.1"/>
</dbReference>
<dbReference type="EMBL" id="CP064781">
    <property type="protein sequence ID" value="QRJ62243.1"/>
    <property type="molecule type" value="Genomic_DNA"/>
</dbReference>